<dbReference type="InterPro" id="IPR005467">
    <property type="entry name" value="His_kinase_dom"/>
</dbReference>
<evidence type="ECO:0000256" key="2">
    <source>
        <dbReference type="ARBA" id="ARBA00022475"/>
    </source>
</evidence>
<feature type="transmembrane region" description="Helical" evidence="11">
    <location>
        <begin position="404"/>
        <end position="427"/>
    </location>
</feature>
<dbReference type="SMART" id="SM00387">
    <property type="entry name" value="HATPase_c"/>
    <property type="match status" value="1"/>
</dbReference>
<organism evidence="13 14">
    <name type="scientific">Taibaiella chishuiensis</name>
    <dbReference type="NCBI Taxonomy" id="1434707"/>
    <lineage>
        <taxon>Bacteria</taxon>
        <taxon>Pseudomonadati</taxon>
        <taxon>Bacteroidota</taxon>
        <taxon>Chitinophagia</taxon>
        <taxon>Chitinophagales</taxon>
        <taxon>Chitinophagaceae</taxon>
        <taxon>Taibaiella</taxon>
    </lineage>
</organism>
<dbReference type="InterPro" id="IPR003594">
    <property type="entry name" value="HATPase_dom"/>
</dbReference>
<evidence type="ECO:0000313" key="14">
    <source>
        <dbReference type="Proteomes" id="UP000240572"/>
    </source>
</evidence>
<dbReference type="InterPro" id="IPR019734">
    <property type="entry name" value="TPR_rpt"/>
</dbReference>
<keyword evidence="3" id="KW-0808">Transferase</keyword>
<dbReference type="GO" id="GO:0005886">
    <property type="term" value="C:plasma membrane"/>
    <property type="evidence" value="ECO:0007669"/>
    <property type="project" value="UniProtKB-SubCell"/>
</dbReference>
<keyword evidence="10" id="KW-0175">Coiled coil</keyword>
<keyword evidence="9" id="KW-0802">TPR repeat</keyword>
<gene>
    <name evidence="13" type="ORF">B0I18_102366</name>
</gene>
<evidence type="ECO:0000256" key="7">
    <source>
        <dbReference type="ARBA" id="ARBA00023012"/>
    </source>
</evidence>
<dbReference type="InterPro" id="IPR050482">
    <property type="entry name" value="Sensor_HK_TwoCompSys"/>
</dbReference>
<dbReference type="EMBL" id="PYGD01000002">
    <property type="protein sequence ID" value="PSK93396.1"/>
    <property type="molecule type" value="Genomic_DNA"/>
</dbReference>
<dbReference type="RefSeq" id="WP_106522402.1">
    <property type="nucleotide sequence ID" value="NZ_PYGD01000002.1"/>
</dbReference>
<dbReference type="CDD" id="cd16917">
    <property type="entry name" value="HATPase_UhpB-NarQ-NarX-like"/>
    <property type="match status" value="1"/>
</dbReference>
<dbReference type="Gene3D" id="1.25.40.10">
    <property type="entry name" value="Tetratricopeptide repeat domain"/>
    <property type="match status" value="2"/>
</dbReference>
<evidence type="ECO:0000256" key="11">
    <source>
        <dbReference type="SAM" id="Phobius"/>
    </source>
</evidence>
<dbReference type="AlphaFoldDB" id="A0A2P8D845"/>
<name>A0A2P8D845_9BACT</name>
<evidence type="ECO:0000256" key="5">
    <source>
        <dbReference type="ARBA" id="ARBA00022777"/>
    </source>
</evidence>
<feature type="coiled-coil region" evidence="10">
    <location>
        <begin position="369"/>
        <end position="396"/>
    </location>
</feature>
<dbReference type="PROSITE" id="PS50109">
    <property type="entry name" value="HIS_KIN"/>
    <property type="match status" value="1"/>
</dbReference>
<dbReference type="Proteomes" id="UP000240572">
    <property type="component" value="Unassembled WGS sequence"/>
</dbReference>
<dbReference type="InterPro" id="IPR036890">
    <property type="entry name" value="HATPase_C_sf"/>
</dbReference>
<evidence type="ECO:0000256" key="9">
    <source>
        <dbReference type="PROSITE-ProRule" id="PRU00339"/>
    </source>
</evidence>
<reference evidence="13 14" key="1">
    <citation type="submission" date="2018-03" db="EMBL/GenBank/DDBJ databases">
        <title>Genomic Encyclopedia of Type Strains, Phase III (KMG-III): the genomes of soil and plant-associated and newly described type strains.</title>
        <authorList>
            <person name="Whitman W."/>
        </authorList>
    </citation>
    <scope>NUCLEOTIDE SEQUENCE [LARGE SCALE GENOMIC DNA]</scope>
    <source>
        <strain evidence="13 14">CGMCC 1.12700</strain>
    </source>
</reference>
<dbReference type="SUPFAM" id="SSF48452">
    <property type="entry name" value="TPR-like"/>
    <property type="match status" value="1"/>
</dbReference>
<feature type="repeat" description="TPR" evidence="9">
    <location>
        <begin position="167"/>
        <end position="200"/>
    </location>
</feature>
<dbReference type="GO" id="GO:0046983">
    <property type="term" value="F:protein dimerization activity"/>
    <property type="evidence" value="ECO:0007669"/>
    <property type="project" value="InterPro"/>
</dbReference>
<keyword evidence="6 11" id="KW-1133">Transmembrane helix</keyword>
<dbReference type="InterPro" id="IPR011990">
    <property type="entry name" value="TPR-like_helical_dom_sf"/>
</dbReference>
<keyword evidence="7" id="KW-0902">Two-component regulatory system</keyword>
<comment type="caution">
    <text evidence="13">The sequence shown here is derived from an EMBL/GenBank/DDBJ whole genome shotgun (WGS) entry which is preliminary data.</text>
</comment>
<evidence type="ECO:0000256" key="4">
    <source>
        <dbReference type="ARBA" id="ARBA00022692"/>
    </source>
</evidence>
<evidence type="ECO:0000256" key="10">
    <source>
        <dbReference type="SAM" id="Coils"/>
    </source>
</evidence>
<keyword evidence="2" id="KW-1003">Cell membrane</keyword>
<dbReference type="PROSITE" id="PS50005">
    <property type="entry name" value="TPR"/>
    <property type="match status" value="1"/>
</dbReference>
<dbReference type="Pfam" id="PF07730">
    <property type="entry name" value="HisKA_3"/>
    <property type="match status" value="1"/>
</dbReference>
<dbReference type="Pfam" id="PF02518">
    <property type="entry name" value="HATPase_c"/>
    <property type="match status" value="1"/>
</dbReference>
<keyword evidence="5 13" id="KW-0418">Kinase</keyword>
<dbReference type="PANTHER" id="PTHR24421:SF37">
    <property type="entry name" value="SENSOR HISTIDINE KINASE NARS"/>
    <property type="match status" value="1"/>
</dbReference>
<keyword evidence="14" id="KW-1185">Reference proteome</keyword>
<protein>
    <submittedName>
        <fullName evidence="13">Signal transduction histidine kinase</fullName>
    </submittedName>
</protein>
<dbReference type="PANTHER" id="PTHR24421">
    <property type="entry name" value="NITRATE/NITRITE SENSOR PROTEIN NARX-RELATED"/>
    <property type="match status" value="1"/>
</dbReference>
<sequence>MLKPICLFFLMFYGVFCCKAQIPIDMDHFIDSLETRLRTERSDSISARIHFLLTDAWMFRDTAKAHANLNKGRELSRKYPYLEGISYAMEGAFYYAVDLDRSELAYHKADALLSKFDDKQTYFVRANIWGNCASILQRRDDDRGFVDIMLNKALPLAKLSGRKALVGSQYVNVGLAFMELEQYKEASLYFDKAIENLESEGEPVRLVSAYNRAIENYIKLKDLGKAKDLLDKAREILAPYPQSDQYAGFYLSEGLFYNEMGAYARALESFDKGIMSAKGPNKFSKILELKNARIEALIGTGRYEAAKRQLDELTRDDELMSWGEDRLEVYEHYAAVYAGMGNMKEAYTWLHKAYILNDSLYDTKFKNDINMMEMRYDRVENQKKIAELNNKNQKAVMAAKTNRLLSWLLGSVCVFLLIVALLALLYYRNNKKLAVQQELNHRQQLKEIEQQQQLTITTAMLKGEEQERNRIARDLHDGLGGMLAGVKINLSGLAQHTTDGDIDPGLNKVIGQLDNSVSELRRIARNMMPETLMKFGLETALKDLCESVMSDQVHIDFQCFGIQPDISLEKQITIYRIIQEVLSNAVRHAQASRIVLQCSQNESVFFITAEDNGKGFDTATLAQKQGMGFNNIQNRVDYLKGSLEIISAPGEGTTINIELNVAG</sequence>
<evidence type="ECO:0000256" key="6">
    <source>
        <dbReference type="ARBA" id="ARBA00022989"/>
    </source>
</evidence>
<dbReference type="SMART" id="SM00028">
    <property type="entry name" value="TPR"/>
    <property type="match status" value="4"/>
</dbReference>
<feature type="domain" description="Histidine kinase" evidence="12">
    <location>
        <begin position="470"/>
        <end position="663"/>
    </location>
</feature>
<proteinExistence type="predicted"/>
<keyword evidence="4 11" id="KW-0812">Transmembrane</keyword>
<dbReference type="SUPFAM" id="SSF55874">
    <property type="entry name" value="ATPase domain of HSP90 chaperone/DNA topoisomerase II/histidine kinase"/>
    <property type="match status" value="1"/>
</dbReference>
<dbReference type="Gene3D" id="1.20.5.1930">
    <property type="match status" value="1"/>
</dbReference>
<dbReference type="InterPro" id="IPR011712">
    <property type="entry name" value="Sig_transdc_His_kin_sub3_dim/P"/>
</dbReference>
<evidence type="ECO:0000256" key="8">
    <source>
        <dbReference type="ARBA" id="ARBA00023136"/>
    </source>
</evidence>
<dbReference type="OrthoDB" id="617348at2"/>
<evidence type="ECO:0000259" key="12">
    <source>
        <dbReference type="PROSITE" id="PS50109"/>
    </source>
</evidence>
<evidence type="ECO:0000256" key="3">
    <source>
        <dbReference type="ARBA" id="ARBA00022679"/>
    </source>
</evidence>
<keyword evidence="8 11" id="KW-0472">Membrane</keyword>
<dbReference type="GO" id="GO:0000155">
    <property type="term" value="F:phosphorelay sensor kinase activity"/>
    <property type="evidence" value="ECO:0007669"/>
    <property type="project" value="InterPro"/>
</dbReference>
<evidence type="ECO:0000256" key="1">
    <source>
        <dbReference type="ARBA" id="ARBA00004651"/>
    </source>
</evidence>
<accession>A0A2P8D845</accession>
<dbReference type="Gene3D" id="3.30.565.10">
    <property type="entry name" value="Histidine kinase-like ATPase, C-terminal domain"/>
    <property type="match status" value="1"/>
</dbReference>
<evidence type="ECO:0000313" key="13">
    <source>
        <dbReference type="EMBL" id="PSK93396.1"/>
    </source>
</evidence>
<comment type="subcellular location">
    <subcellularLocation>
        <location evidence="1">Cell membrane</location>
        <topology evidence="1">Multi-pass membrane protein</topology>
    </subcellularLocation>
</comment>